<proteinExistence type="predicted"/>
<gene>
    <name evidence="2" type="ORF">PENDEC_c004G00696</name>
</gene>
<reference evidence="3" key="1">
    <citation type="journal article" date="2017" name="Nat. Microbiol.">
        <title>Global analysis of biosynthetic gene clusters reveals vast potential of secondary metabolite production in Penicillium species.</title>
        <authorList>
            <person name="Nielsen J.C."/>
            <person name="Grijseels S."/>
            <person name="Prigent S."/>
            <person name="Ji B."/>
            <person name="Dainat J."/>
            <person name="Nielsen K.F."/>
            <person name="Frisvad J.C."/>
            <person name="Workman M."/>
            <person name="Nielsen J."/>
        </authorList>
    </citation>
    <scope>NUCLEOTIDE SEQUENCE [LARGE SCALE GENOMIC DNA]</scope>
    <source>
        <strain evidence="3">IBT 11843</strain>
    </source>
</reference>
<evidence type="ECO:0000256" key="1">
    <source>
        <dbReference type="SAM" id="SignalP"/>
    </source>
</evidence>
<dbReference type="InterPro" id="IPR051532">
    <property type="entry name" value="Ester_Hydrolysis_Enzymes"/>
</dbReference>
<dbReference type="PANTHER" id="PTHR30383">
    <property type="entry name" value="THIOESTERASE 1/PROTEASE 1/LYSOPHOSPHOLIPASE L1"/>
    <property type="match status" value="1"/>
</dbReference>
<dbReference type="Pfam" id="PF00657">
    <property type="entry name" value="Lipase_GDSL"/>
    <property type="match status" value="1"/>
</dbReference>
<evidence type="ECO:0000313" key="2">
    <source>
        <dbReference type="EMBL" id="OQD76622.1"/>
    </source>
</evidence>
<dbReference type="InterPro" id="IPR001087">
    <property type="entry name" value="GDSL"/>
</dbReference>
<accession>A0A1V6PJ02</accession>
<feature type="chain" id="PRO_5012483735" evidence="1">
    <location>
        <begin position="25"/>
        <end position="250"/>
    </location>
</feature>
<protein>
    <submittedName>
        <fullName evidence="2">Uncharacterized protein</fullName>
    </submittedName>
</protein>
<organism evidence="2 3">
    <name type="scientific">Penicillium decumbens</name>
    <dbReference type="NCBI Taxonomy" id="69771"/>
    <lineage>
        <taxon>Eukaryota</taxon>
        <taxon>Fungi</taxon>
        <taxon>Dikarya</taxon>
        <taxon>Ascomycota</taxon>
        <taxon>Pezizomycotina</taxon>
        <taxon>Eurotiomycetes</taxon>
        <taxon>Eurotiomycetidae</taxon>
        <taxon>Eurotiales</taxon>
        <taxon>Aspergillaceae</taxon>
        <taxon>Penicillium</taxon>
    </lineage>
</organism>
<dbReference type="SUPFAM" id="SSF52266">
    <property type="entry name" value="SGNH hydrolase"/>
    <property type="match status" value="1"/>
</dbReference>
<dbReference type="PANTHER" id="PTHR30383:SF31">
    <property type="entry name" value="SGNH HYDROLASE-TYPE ESTERASE DOMAIN-CONTAINING PROTEIN-RELATED"/>
    <property type="match status" value="1"/>
</dbReference>
<dbReference type="CDD" id="cd01833">
    <property type="entry name" value="XynB_like"/>
    <property type="match status" value="1"/>
</dbReference>
<dbReference type="Proteomes" id="UP000191522">
    <property type="component" value="Unassembled WGS sequence"/>
</dbReference>
<dbReference type="InterPro" id="IPR036514">
    <property type="entry name" value="SGNH_hydro_sf"/>
</dbReference>
<name>A0A1V6PJ02_PENDC</name>
<dbReference type="OMA" id="RIWYEAI"/>
<dbReference type="GO" id="GO:0004622">
    <property type="term" value="F:phosphatidylcholine lysophospholipase activity"/>
    <property type="evidence" value="ECO:0007669"/>
    <property type="project" value="TreeGrafter"/>
</dbReference>
<dbReference type="STRING" id="69771.A0A1V6PJ02"/>
<feature type="signal peptide" evidence="1">
    <location>
        <begin position="1"/>
        <end position="24"/>
    </location>
</feature>
<sequence>MARSPMHWALLATLWLTLSSLAAAIQPANPIPEGKAPKNNLESTINHRDTNKFLLRIMPLGASITMGYKSTDGNGYREHIREQLRYEGWQVDMVGSKRNGTMRNNHHEGHIGFRVDQVSQVAEKTIPKQPNLILINAGTNDALQKHSIDSIGTRMNSLITKLFNQINDTTIILSTLLPNKKQPKLVKEINKQYRHLAAVWRAKNARVVLADMSLVREDQLVDGVHPDDYGYKEMASVWWAAIQVAEAEES</sequence>
<dbReference type="OrthoDB" id="6123at2759"/>
<comment type="caution">
    <text evidence="2">The sequence shown here is derived from an EMBL/GenBank/DDBJ whole genome shotgun (WGS) entry which is preliminary data.</text>
</comment>
<keyword evidence="1" id="KW-0732">Signal</keyword>
<evidence type="ECO:0000313" key="3">
    <source>
        <dbReference type="Proteomes" id="UP000191522"/>
    </source>
</evidence>
<dbReference type="AlphaFoldDB" id="A0A1V6PJ02"/>
<dbReference type="EMBL" id="MDYL01000004">
    <property type="protein sequence ID" value="OQD76622.1"/>
    <property type="molecule type" value="Genomic_DNA"/>
</dbReference>
<dbReference type="Gene3D" id="3.40.50.1110">
    <property type="entry name" value="SGNH hydrolase"/>
    <property type="match status" value="1"/>
</dbReference>
<keyword evidence="3" id="KW-1185">Reference proteome</keyword>